<dbReference type="SUPFAM" id="SSF101936">
    <property type="entry name" value="DNA-binding pseudobarrel domain"/>
    <property type="match status" value="1"/>
</dbReference>
<dbReference type="PANTHER" id="PTHR34269:SF11">
    <property type="entry name" value="B3 DOMAIN PROTEIN"/>
    <property type="match status" value="1"/>
</dbReference>
<keyword evidence="7" id="KW-1185">Reference proteome</keyword>
<keyword evidence="3" id="KW-0238">DNA-binding</keyword>
<keyword evidence="5" id="KW-0539">Nucleus</keyword>
<accession>A0A067FW19</accession>
<dbReference type="InterPro" id="IPR015300">
    <property type="entry name" value="DNA-bd_pseudobarrel_sf"/>
</dbReference>
<evidence type="ECO:0000256" key="1">
    <source>
        <dbReference type="ARBA" id="ARBA00004123"/>
    </source>
</evidence>
<feature type="non-terminal residue" evidence="6">
    <location>
        <position position="100"/>
    </location>
</feature>
<reference evidence="6 7" key="1">
    <citation type="submission" date="2014-04" db="EMBL/GenBank/DDBJ databases">
        <authorList>
            <consortium name="International Citrus Genome Consortium"/>
            <person name="Gmitter F."/>
            <person name="Chen C."/>
            <person name="Farmerie W."/>
            <person name="Harkins T."/>
            <person name="Desany B."/>
            <person name="Mohiuddin M."/>
            <person name="Kodira C."/>
            <person name="Borodovsky M."/>
            <person name="Lomsadze A."/>
            <person name="Burns P."/>
            <person name="Jenkins J."/>
            <person name="Prochnik S."/>
            <person name="Shu S."/>
            <person name="Chapman J."/>
            <person name="Pitluck S."/>
            <person name="Schmutz J."/>
            <person name="Rokhsar D."/>
        </authorList>
    </citation>
    <scope>NUCLEOTIDE SEQUENCE</scope>
</reference>
<evidence type="ECO:0000256" key="2">
    <source>
        <dbReference type="ARBA" id="ARBA00023015"/>
    </source>
</evidence>
<keyword evidence="2" id="KW-0805">Transcription regulation</keyword>
<evidence type="ECO:0008006" key="8">
    <source>
        <dbReference type="Google" id="ProtNLM"/>
    </source>
</evidence>
<protein>
    <recommendedName>
        <fullName evidence="8">TF-B3 domain-containing protein</fullName>
    </recommendedName>
</protein>
<evidence type="ECO:0000256" key="5">
    <source>
        <dbReference type="ARBA" id="ARBA00023242"/>
    </source>
</evidence>
<dbReference type="AlphaFoldDB" id="A0A067FW19"/>
<dbReference type="GO" id="GO:0003677">
    <property type="term" value="F:DNA binding"/>
    <property type="evidence" value="ECO:0007669"/>
    <property type="project" value="UniProtKB-KW"/>
</dbReference>
<organism evidence="6 7">
    <name type="scientific">Citrus sinensis</name>
    <name type="common">Sweet orange</name>
    <name type="synonym">Citrus aurantium var. sinensis</name>
    <dbReference type="NCBI Taxonomy" id="2711"/>
    <lineage>
        <taxon>Eukaryota</taxon>
        <taxon>Viridiplantae</taxon>
        <taxon>Streptophyta</taxon>
        <taxon>Embryophyta</taxon>
        <taxon>Tracheophyta</taxon>
        <taxon>Spermatophyta</taxon>
        <taxon>Magnoliopsida</taxon>
        <taxon>eudicotyledons</taxon>
        <taxon>Gunneridae</taxon>
        <taxon>Pentapetalae</taxon>
        <taxon>rosids</taxon>
        <taxon>malvids</taxon>
        <taxon>Sapindales</taxon>
        <taxon>Rutaceae</taxon>
        <taxon>Aurantioideae</taxon>
        <taxon>Citrus</taxon>
    </lineage>
</organism>
<dbReference type="InterPro" id="IPR051442">
    <property type="entry name" value="B3_domain"/>
</dbReference>
<dbReference type="PANTHER" id="PTHR34269">
    <property type="entry name" value="TRANSCRIPTION FACTOR B3-DOMAIN FAMILY-RELATED"/>
    <property type="match status" value="1"/>
</dbReference>
<evidence type="ECO:0000256" key="3">
    <source>
        <dbReference type="ARBA" id="ARBA00023125"/>
    </source>
</evidence>
<sequence length="100" mass="11712">MIKIKLTAEDVGGKRYYLDLKKAAVEEHIVKLWSPTVVKRATIDDIEVLLRDLDTSSKHNVNFRYYKHRDSYFLQGLWRKNFIKRRSLKAGDEIGIGCDL</sequence>
<evidence type="ECO:0000313" key="7">
    <source>
        <dbReference type="Proteomes" id="UP000027120"/>
    </source>
</evidence>
<dbReference type="Proteomes" id="UP000027120">
    <property type="component" value="Unassembled WGS sequence"/>
</dbReference>
<dbReference type="eggNOG" id="ENOG502R7IQ">
    <property type="taxonomic scope" value="Eukaryota"/>
</dbReference>
<dbReference type="EMBL" id="KK784897">
    <property type="protein sequence ID" value="KDO67396.1"/>
    <property type="molecule type" value="Genomic_DNA"/>
</dbReference>
<gene>
    <name evidence="6" type="ORF">CISIN_1g039242mg</name>
</gene>
<dbReference type="Gene3D" id="2.40.330.10">
    <property type="entry name" value="DNA-binding pseudobarrel domain"/>
    <property type="match status" value="1"/>
</dbReference>
<comment type="subcellular location">
    <subcellularLocation>
        <location evidence="1">Nucleus</location>
    </subcellularLocation>
</comment>
<name>A0A067FW19_CITSI</name>
<proteinExistence type="predicted"/>
<evidence type="ECO:0000256" key="4">
    <source>
        <dbReference type="ARBA" id="ARBA00023163"/>
    </source>
</evidence>
<dbReference type="SMR" id="A0A067FW19"/>
<evidence type="ECO:0000313" key="6">
    <source>
        <dbReference type="EMBL" id="KDO67396.1"/>
    </source>
</evidence>
<keyword evidence="4" id="KW-0804">Transcription</keyword>
<dbReference type="PaxDb" id="2711-XP_006483725.1"/>
<dbReference type="GO" id="GO:0005634">
    <property type="term" value="C:nucleus"/>
    <property type="evidence" value="ECO:0007669"/>
    <property type="project" value="UniProtKB-SubCell"/>
</dbReference>